<sequence length="215" mass="22655">MSVQLPDGSVLSIESAVGTAKAITAITNANPAVATAAGHGFSDGDFVKITSGWNRLNGRVVRVKNSDTDSFELEGVDTSSTQRFPAGSGVGTAQEVTGWTQVTQVLEFSTSGGEQQFATYSFLEEDVEHQIPTTKSPQSLSFSIGDDATLPWYPVFSAANDDRVPRALRLTLPSGALVLYNGYTTINKTPTVTKGQVMALASSVALVGEVTRYAA</sequence>
<protein>
    <submittedName>
        <fullName evidence="1">Phage tail protein</fullName>
    </submittedName>
</protein>
<organism evidence="1 2">
    <name type="scientific">Luteibacter yeojuensis</name>
    <dbReference type="NCBI Taxonomy" id="345309"/>
    <lineage>
        <taxon>Bacteria</taxon>
        <taxon>Pseudomonadati</taxon>
        <taxon>Pseudomonadota</taxon>
        <taxon>Gammaproteobacteria</taxon>
        <taxon>Lysobacterales</taxon>
        <taxon>Rhodanobacteraceae</taxon>
        <taxon>Luteibacter</taxon>
    </lineage>
</organism>
<dbReference type="Pfam" id="PF08813">
    <property type="entry name" value="Phage_tail_3"/>
    <property type="match status" value="1"/>
</dbReference>
<proteinExistence type="predicted"/>
<comment type="caution">
    <text evidence="1">The sequence shown here is derived from an EMBL/GenBank/DDBJ whole genome shotgun (WGS) entry which is preliminary data.</text>
</comment>
<accession>A0A7X5QS26</accession>
<dbReference type="InterPro" id="IPR014918">
    <property type="entry name" value="Phage_tail_3"/>
</dbReference>
<evidence type="ECO:0000313" key="2">
    <source>
        <dbReference type="Proteomes" id="UP000518878"/>
    </source>
</evidence>
<reference evidence="1 2" key="1">
    <citation type="journal article" date="2006" name="Int. J. Syst. Evol. Microbiol.">
        <title>Dyella yeojuensis sp. nov., isolated from greenhouse soil in Korea.</title>
        <authorList>
            <person name="Kim B.Y."/>
            <person name="Weon H.Y."/>
            <person name="Lee K.H."/>
            <person name="Seok S.J."/>
            <person name="Kwon S.W."/>
            <person name="Go S.J."/>
            <person name="Stackebrandt E."/>
        </authorList>
    </citation>
    <scope>NUCLEOTIDE SEQUENCE [LARGE SCALE GENOMIC DNA]</scope>
    <source>
        <strain evidence="1 2">DSM 17673</strain>
    </source>
</reference>
<dbReference type="InterPro" id="IPR042302">
    <property type="entry name" value="E1_FCCH_sf"/>
</dbReference>
<keyword evidence="2" id="KW-1185">Reference proteome</keyword>
<dbReference type="Gene3D" id="2.40.30.180">
    <property type="entry name" value="Ubiquitin-activating enzyme E1, FCCH domain"/>
    <property type="match status" value="1"/>
</dbReference>
<evidence type="ECO:0000313" key="1">
    <source>
        <dbReference type="EMBL" id="NID14398.1"/>
    </source>
</evidence>
<dbReference type="RefSeq" id="WP_166698113.1">
    <property type="nucleotide sequence ID" value="NZ_JAAQTL010000001.1"/>
</dbReference>
<dbReference type="Proteomes" id="UP000518878">
    <property type="component" value="Unassembled WGS sequence"/>
</dbReference>
<dbReference type="AlphaFoldDB" id="A0A7X5QS26"/>
<gene>
    <name evidence="1" type="ORF">HBF32_02840</name>
</gene>
<dbReference type="EMBL" id="JAAQTL010000001">
    <property type="protein sequence ID" value="NID14398.1"/>
    <property type="molecule type" value="Genomic_DNA"/>
</dbReference>
<name>A0A7X5QS26_9GAMM</name>